<keyword evidence="4" id="KW-1185">Reference proteome</keyword>
<accession>A0A136IPR6</accession>
<evidence type="ECO:0000313" key="3">
    <source>
        <dbReference type="EMBL" id="KXJ86904.1"/>
    </source>
</evidence>
<protein>
    <submittedName>
        <fullName evidence="3">Beta-lactamase-like protein</fullName>
    </submittedName>
</protein>
<sequence>MASPQPEPDYNPHTTGSYLVCTACGTQFPTSDPKAITTCRICDDPRQFTPRSGQAFTTLDALRKDHKNVFTPFPGDPEGRFTSITTEPRFAIGQRAVLIRTGRGNVLWDCVTFLDDDTIARVNELGGLDAIVISHPHYYSTHVEWARAFSCPVYLAFEDKEWLVQSSSWQDFIHGTEFNVPLLDGLGNPGEDTQLPTPADDDDTVKVLKLGGHFPGSLVLLCSGRLLIADTLVTTPAGLGSWETDALGEPRPEAQSSASGAAAPPRDPPTRRPLGMNSFSFMWSIPNMIPLAPDEIGKMWAVLGGHEFRSTHGAFVGVDVEGSAAEMRRRVLESMQIQIRYMGYGEHAMLKET</sequence>
<proteinExistence type="predicted"/>
<name>A0A136IPR6_9PEZI</name>
<dbReference type="Gene3D" id="3.60.15.10">
    <property type="entry name" value="Ribonuclease Z/Hydroxyacylglutathione hydrolase-like"/>
    <property type="match status" value="1"/>
</dbReference>
<dbReference type="InParanoid" id="A0A136IPR6"/>
<dbReference type="PANTHER" id="PTHR36839:SF1">
    <property type="entry name" value="METALLO-BETA-LACTAMASE FAMILY PROTEIN (AFU_ORTHOLOGUE AFUA_5G12770)"/>
    <property type="match status" value="1"/>
</dbReference>
<evidence type="ECO:0000313" key="4">
    <source>
        <dbReference type="Proteomes" id="UP000070501"/>
    </source>
</evidence>
<dbReference type="InterPro" id="IPR036866">
    <property type="entry name" value="RibonucZ/Hydroxyglut_hydro"/>
</dbReference>
<dbReference type="Pfam" id="PF00753">
    <property type="entry name" value="Lactamase_B"/>
    <property type="match status" value="1"/>
</dbReference>
<gene>
    <name evidence="3" type="ORF">Micbo1qcDRAFT_167996</name>
</gene>
<dbReference type="OrthoDB" id="17458at2759"/>
<evidence type="ECO:0000259" key="2">
    <source>
        <dbReference type="SMART" id="SM00849"/>
    </source>
</evidence>
<dbReference type="SMART" id="SM00849">
    <property type="entry name" value="Lactamase_B"/>
    <property type="match status" value="1"/>
</dbReference>
<dbReference type="AlphaFoldDB" id="A0A136IPR6"/>
<organism evidence="3 4">
    <name type="scientific">Microdochium bolleyi</name>
    <dbReference type="NCBI Taxonomy" id="196109"/>
    <lineage>
        <taxon>Eukaryota</taxon>
        <taxon>Fungi</taxon>
        <taxon>Dikarya</taxon>
        <taxon>Ascomycota</taxon>
        <taxon>Pezizomycotina</taxon>
        <taxon>Sordariomycetes</taxon>
        <taxon>Xylariomycetidae</taxon>
        <taxon>Xylariales</taxon>
        <taxon>Microdochiaceae</taxon>
        <taxon>Microdochium</taxon>
    </lineage>
</organism>
<dbReference type="Proteomes" id="UP000070501">
    <property type="component" value="Unassembled WGS sequence"/>
</dbReference>
<dbReference type="InterPro" id="IPR001279">
    <property type="entry name" value="Metallo-B-lactamas"/>
</dbReference>
<evidence type="ECO:0000256" key="1">
    <source>
        <dbReference type="SAM" id="MobiDB-lite"/>
    </source>
</evidence>
<feature type="region of interest" description="Disordered" evidence="1">
    <location>
        <begin position="243"/>
        <end position="273"/>
    </location>
</feature>
<dbReference type="STRING" id="196109.A0A136IPR6"/>
<dbReference type="SUPFAM" id="SSF56281">
    <property type="entry name" value="Metallo-hydrolase/oxidoreductase"/>
    <property type="match status" value="1"/>
</dbReference>
<dbReference type="PANTHER" id="PTHR36839">
    <property type="entry name" value="METALLO-BETA-LACTAMASE FAMILY PROTEIN (AFU_ORTHOLOGUE AFUA_5G12770)"/>
    <property type="match status" value="1"/>
</dbReference>
<feature type="domain" description="Metallo-beta-lactamase" evidence="2">
    <location>
        <begin position="93"/>
        <end position="266"/>
    </location>
</feature>
<reference evidence="4" key="1">
    <citation type="submission" date="2016-02" db="EMBL/GenBank/DDBJ databases">
        <title>Draft genome sequence of Microdochium bolleyi, a fungal endophyte of beachgrass.</title>
        <authorList>
            <consortium name="DOE Joint Genome Institute"/>
            <person name="David A.S."/>
            <person name="May G."/>
            <person name="Haridas S."/>
            <person name="Lim J."/>
            <person name="Wang M."/>
            <person name="Labutti K."/>
            <person name="Lipzen A."/>
            <person name="Barry K."/>
            <person name="Grigoriev I.V."/>
        </authorList>
    </citation>
    <scope>NUCLEOTIDE SEQUENCE [LARGE SCALE GENOMIC DNA]</scope>
    <source>
        <strain evidence="4">J235TASD1</strain>
    </source>
</reference>
<feature type="compositionally biased region" description="Low complexity" evidence="1">
    <location>
        <begin position="253"/>
        <end position="264"/>
    </location>
</feature>
<dbReference type="EMBL" id="KQ964265">
    <property type="protein sequence ID" value="KXJ86904.1"/>
    <property type="molecule type" value="Genomic_DNA"/>
</dbReference>